<name>A0A5M6CGN8_9FLAO</name>
<feature type="signal peptide" evidence="1">
    <location>
        <begin position="1"/>
        <end position="18"/>
    </location>
</feature>
<keyword evidence="2" id="KW-0378">Hydrolase</keyword>
<gene>
    <name evidence="2" type="ORF">F0460_12285</name>
</gene>
<accession>A0A5M6CGN8</accession>
<reference evidence="2 3" key="1">
    <citation type="submission" date="2019-09" db="EMBL/GenBank/DDBJ databases">
        <title>Genome sequence and assembly of Flavobacterium sp.</title>
        <authorList>
            <person name="Chhetri G."/>
        </authorList>
    </citation>
    <scope>NUCLEOTIDE SEQUENCE [LARGE SCALE GENOMIC DNA]</scope>
    <source>
        <strain evidence="2 3">SNL9</strain>
    </source>
</reference>
<protein>
    <submittedName>
        <fullName evidence="2">Alpha/beta hydrolase</fullName>
    </submittedName>
</protein>
<keyword evidence="1" id="KW-0732">Signal</keyword>
<dbReference type="GO" id="GO:0016787">
    <property type="term" value="F:hydrolase activity"/>
    <property type="evidence" value="ECO:0007669"/>
    <property type="project" value="UniProtKB-KW"/>
</dbReference>
<organism evidence="2 3">
    <name type="scientific">Paenimyroides baculatum</name>
    <dbReference type="NCBI Taxonomy" id="2608000"/>
    <lineage>
        <taxon>Bacteria</taxon>
        <taxon>Pseudomonadati</taxon>
        <taxon>Bacteroidota</taxon>
        <taxon>Flavobacteriia</taxon>
        <taxon>Flavobacteriales</taxon>
        <taxon>Flavobacteriaceae</taxon>
        <taxon>Paenimyroides</taxon>
    </lineage>
</organism>
<dbReference type="Pfam" id="PF05990">
    <property type="entry name" value="DUF900"/>
    <property type="match status" value="1"/>
</dbReference>
<comment type="caution">
    <text evidence="2">The sequence shown here is derived from an EMBL/GenBank/DDBJ whole genome shotgun (WGS) entry which is preliminary data.</text>
</comment>
<sequence length="349" mass="39787">MKKWFLCINFIILLTACAATHNIPKSENPNVKEQPNIIYSFVDQNGNFYPNKWRVIYGNPPQNAKRNEYSLMKIATKKGIENQLTQTETSFLKTISESVKNKKRVIIFVHGFNSNARRSTQNYESARKIMNINNGTDEIIQFYWDGLSSESIFGGAKIWFNATNFSQMAGEFGLRRILNTITNKDIYIISHSRGASVVLSALSSPKFSESTKTETLENHNIDVDNSKSLKENNNSITCIMLAPAVGSADFKLKASINEEPEFCTFSPQIKKIHITINNTDNLLKKYIGVLSKTLKPTDLGYKEDTFNELCNHFTIFEKTSFTGQKSHDFDHYLKNPKFKDILQLYGLLK</sequence>
<proteinExistence type="predicted"/>
<evidence type="ECO:0000313" key="2">
    <source>
        <dbReference type="EMBL" id="KAA5533072.1"/>
    </source>
</evidence>
<dbReference type="AlphaFoldDB" id="A0A5M6CGN8"/>
<feature type="chain" id="PRO_5024311008" evidence="1">
    <location>
        <begin position="19"/>
        <end position="349"/>
    </location>
</feature>
<dbReference type="SUPFAM" id="SSF53474">
    <property type="entry name" value="alpha/beta-Hydrolases"/>
    <property type="match status" value="1"/>
</dbReference>
<dbReference type="InterPro" id="IPR010297">
    <property type="entry name" value="DUF900_hydrolase"/>
</dbReference>
<dbReference type="Gene3D" id="3.40.50.1820">
    <property type="entry name" value="alpha/beta hydrolase"/>
    <property type="match status" value="1"/>
</dbReference>
<dbReference type="PROSITE" id="PS51257">
    <property type="entry name" value="PROKAR_LIPOPROTEIN"/>
    <property type="match status" value="1"/>
</dbReference>
<keyword evidence="3" id="KW-1185">Reference proteome</keyword>
<dbReference type="Proteomes" id="UP000325141">
    <property type="component" value="Unassembled WGS sequence"/>
</dbReference>
<evidence type="ECO:0000313" key="3">
    <source>
        <dbReference type="Proteomes" id="UP000325141"/>
    </source>
</evidence>
<evidence type="ECO:0000256" key="1">
    <source>
        <dbReference type="SAM" id="SignalP"/>
    </source>
</evidence>
<dbReference type="InterPro" id="IPR029058">
    <property type="entry name" value="AB_hydrolase_fold"/>
</dbReference>
<dbReference type="RefSeq" id="WP_150013635.1">
    <property type="nucleotide sequence ID" value="NZ_VWSG01000009.1"/>
</dbReference>
<dbReference type="EMBL" id="VWSG01000009">
    <property type="protein sequence ID" value="KAA5533072.1"/>
    <property type="molecule type" value="Genomic_DNA"/>
</dbReference>